<accession>A0A848LM28</accession>
<dbReference type="RefSeq" id="WP_169348149.1">
    <property type="nucleotide sequence ID" value="NZ_JABBJJ010000159.1"/>
</dbReference>
<dbReference type="Gene3D" id="3.90.330.10">
    <property type="entry name" value="Nitrile hydratase alpha /Thiocyanate hydrolase gamma"/>
    <property type="match status" value="1"/>
</dbReference>
<dbReference type="AlphaFoldDB" id="A0A848LM28"/>
<evidence type="ECO:0000256" key="1">
    <source>
        <dbReference type="SAM" id="MobiDB-lite"/>
    </source>
</evidence>
<dbReference type="EMBL" id="JABBJJ010000159">
    <property type="protein sequence ID" value="NMO18887.1"/>
    <property type="molecule type" value="Genomic_DNA"/>
</dbReference>
<dbReference type="SUPFAM" id="SSF56209">
    <property type="entry name" value="Nitrile hydratase alpha chain"/>
    <property type="match status" value="1"/>
</dbReference>
<dbReference type="Proteomes" id="UP000518300">
    <property type="component" value="Unassembled WGS sequence"/>
</dbReference>
<feature type="compositionally biased region" description="Basic residues" evidence="1">
    <location>
        <begin position="15"/>
        <end position="62"/>
    </location>
</feature>
<name>A0A848LM28_9BACT</name>
<dbReference type="InterPro" id="IPR036648">
    <property type="entry name" value="CN_Hdrase_a/SCN_Hdrase_g_sf"/>
</dbReference>
<evidence type="ECO:0000313" key="3">
    <source>
        <dbReference type="Proteomes" id="UP000518300"/>
    </source>
</evidence>
<keyword evidence="3" id="KW-1185">Reference proteome</keyword>
<comment type="caution">
    <text evidence="2">The sequence shown here is derived from an EMBL/GenBank/DDBJ whole genome shotgun (WGS) entry which is preliminary data.</text>
</comment>
<protein>
    <submittedName>
        <fullName evidence="2">Uncharacterized protein</fullName>
    </submittedName>
</protein>
<organism evidence="2 3">
    <name type="scientific">Pyxidicoccus fallax</name>
    <dbReference type="NCBI Taxonomy" id="394095"/>
    <lineage>
        <taxon>Bacteria</taxon>
        <taxon>Pseudomonadati</taxon>
        <taxon>Myxococcota</taxon>
        <taxon>Myxococcia</taxon>
        <taxon>Myxococcales</taxon>
        <taxon>Cystobacterineae</taxon>
        <taxon>Myxococcaceae</taxon>
        <taxon>Pyxidicoccus</taxon>
    </lineage>
</organism>
<gene>
    <name evidence="2" type="ORF">HG543_29080</name>
</gene>
<reference evidence="2 3" key="1">
    <citation type="submission" date="2020-04" db="EMBL/GenBank/DDBJ databases">
        <title>Draft genome of Pyxidicoccus fallax type strain.</title>
        <authorList>
            <person name="Whitworth D.E."/>
        </authorList>
    </citation>
    <scope>NUCLEOTIDE SEQUENCE [LARGE SCALE GENOMIC DNA]</scope>
    <source>
        <strain evidence="2 3">DSM 14698</strain>
    </source>
</reference>
<dbReference type="GO" id="GO:0046914">
    <property type="term" value="F:transition metal ion binding"/>
    <property type="evidence" value="ECO:0007669"/>
    <property type="project" value="InterPro"/>
</dbReference>
<sequence>MATKKSSRSAAPAVKARKTPATKKSSVRGKTPARKAPARKAPVRKAPVRKAPARKAAARGSRKGGGQLGTQLGRDMDTAWMKTWPRIVARAWSDPSFMDRLKSAPADVFKEFGLPLLPDFEYAVQSGTGRPLVTLSVPPKPTGAGNENVGDIVHEDGRARPKSCTNTCGF</sequence>
<dbReference type="GO" id="GO:0003824">
    <property type="term" value="F:catalytic activity"/>
    <property type="evidence" value="ECO:0007669"/>
    <property type="project" value="InterPro"/>
</dbReference>
<proteinExistence type="predicted"/>
<evidence type="ECO:0000313" key="2">
    <source>
        <dbReference type="EMBL" id="NMO18887.1"/>
    </source>
</evidence>
<feature type="region of interest" description="Disordered" evidence="1">
    <location>
        <begin position="1"/>
        <end position="74"/>
    </location>
</feature>